<gene>
    <name evidence="1" type="ORF">PBK173_000509100</name>
</gene>
<sequence length="123" mass="14439">MYNDIVNKLWNPHGDQYYDENFINGRITHIYNPNLIIIQQRYRNPTQSSPKYPYALATKVEISKDTTIMVCGSTNINDHNNANQKTYINTISEFSNSLKIDIDSEEDIKKEKLEKYILTYLDL</sequence>
<dbReference type="SUPFAM" id="SSF55961">
    <property type="entry name" value="Bet v1-like"/>
    <property type="match status" value="1"/>
</dbReference>
<dbReference type="NCBIfam" id="TIGR01599">
    <property type="entry name" value="PYST-A"/>
    <property type="match status" value="1"/>
</dbReference>
<dbReference type="Proteomes" id="UP000069549">
    <property type="component" value="Unassembled WGS sequence"/>
</dbReference>
<evidence type="ECO:0000313" key="1">
    <source>
        <dbReference type="EMBL" id="CXH16237.1"/>
    </source>
</evidence>
<organism evidence="1 2">
    <name type="scientific">Plasmodium berghei</name>
    <dbReference type="NCBI Taxonomy" id="5821"/>
    <lineage>
        <taxon>Eukaryota</taxon>
        <taxon>Sar</taxon>
        <taxon>Alveolata</taxon>
        <taxon>Apicomplexa</taxon>
        <taxon>Aconoidasida</taxon>
        <taxon>Haemosporida</taxon>
        <taxon>Plasmodiidae</taxon>
        <taxon>Plasmodium</taxon>
        <taxon>Plasmodium (Vinckeia)</taxon>
    </lineage>
</organism>
<evidence type="ECO:0000313" key="2">
    <source>
        <dbReference type="Proteomes" id="UP000069549"/>
    </source>
</evidence>
<proteinExistence type="predicted"/>
<accession>A0A0Y9PRT8</accession>
<dbReference type="EMBL" id="FFUQ01000106">
    <property type="protein sequence ID" value="CXH16237.1"/>
    <property type="molecule type" value="Genomic_DNA"/>
</dbReference>
<dbReference type="InterPro" id="IPR006486">
    <property type="entry name" value="PYST_A"/>
</dbReference>
<name>A0A0Y9PRT8_PLABE</name>
<protein>
    <submittedName>
        <fullName evidence="1">Uncharacterized protein</fullName>
    </submittedName>
</protein>
<reference evidence="1 2" key="1">
    <citation type="submission" date="2016-02" db="EMBL/GenBank/DDBJ databases">
        <authorList>
            <consortium name="Pathogen Informatics"/>
        </authorList>
    </citation>
    <scope>NUCLEOTIDE SEQUENCE [LARGE SCALE GENOMIC DNA]</scope>
    <source>
        <strain evidence="1 2">K173</strain>
    </source>
</reference>
<dbReference type="AlphaFoldDB" id="A0A0Y9PRT8"/>